<dbReference type="STRING" id="649761.HMPREF0973_02335"/>
<reference evidence="1 2" key="1">
    <citation type="submission" date="2009-09" db="EMBL/GenBank/DDBJ databases">
        <authorList>
            <person name="Weinstock G."/>
            <person name="Sodergren E."/>
            <person name="Clifton S."/>
            <person name="Fulton L."/>
            <person name="Fulton B."/>
            <person name="Courtney L."/>
            <person name="Fronick C."/>
            <person name="Harrison M."/>
            <person name="Strong C."/>
            <person name="Farmer C."/>
            <person name="Delahaunty K."/>
            <person name="Markovic C."/>
            <person name="Hall O."/>
            <person name="Minx P."/>
            <person name="Tomlinson C."/>
            <person name="Mitreva M."/>
            <person name="Nelson J."/>
            <person name="Hou S."/>
            <person name="Wollam A."/>
            <person name="Pepin K.H."/>
            <person name="Johnson M."/>
            <person name="Bhonagiri V."/>
            <person name="Nash W.E."/>
            <person name="Warren W."/>
            <person name="Chinwalla A."/>
            <person name="Mardis E.R."/>
            <person name="Wilson R.K."/>
        </authorList>
    </citation>
    <scope>NUCLEOTIDE SEQUENCE [LARGE SCALE GENOMIC DNA]</scope>
    <source>
        <strain evidence="1 2">F0319</strain>
    </source>
</reference>
<dbReference type="HOGENOM" id="CLU_1600941_0_0_10"/>
<dbReference type="OrthoDB" id="1072785at2"/>
<dbReference type="eggNOG" id="ENOG50340KE">
    <property type="taxonomic scope" value="Bacteria"/>
</dbReference>
<name>C9MRS2_9BACT</name>
<protein>
    <submittedName>
        <fullName evidence="1">Uncharacterized protein</fullName>
    </submittedName>
</protein>
<sequence length="164" mass="19103">MKHIITLAILITFPFQIGKGNKSVLQTYDIKSSIVIRIQEKVCFVVQLLNGFTEKGIYSETLSIKKNKQEITRINLPSSEEIKNINVNIRKYRTGFILEAFYGGGNNLYNRRFYFKCAKSSLYLYKIVGKHIAPNSNKRIVEIKNIQPRIDIKDFKILYYLENT</sequence>
<gene>
    <name evidence="1" type="ORF">HMPREF0973_02335</name>
</gene>
<dbReference type="RefSeq" id="WP_004384019.1">
    <property type="nucleotide sequence ID" value="NZ_GG698716.1"/>
</dbReference>
<evidence type="ECO:0000313" key="1">
    <source>
        <dbReference type="EMBL" id="EEX17780.1"/>
    </source>
</evidence>
<dbReference type="EMBL" id="ACVA01000055">
    <property type="protein sequence ID" value="EEX17780.1"/>
    <property type="molecule type" value="Genomic_DNA"/>
</dbReference>
<keyword evidence="2" id="KW-1185">Reference proteome</keyword>
<evidence type="ECO:0000313" key="2">
    <source>
        <dbReference type="Proteomes" id="UP000003327"/>
    </source>
</evidence>
<dbReference type="AlphaFoldDB" id="C9MRS2"/>
<comment type="caution">
    <text evidence="1">The sequence shown here is derived from an EMBL/GenBank/DDBJ whole genome shotgun (WGS) entry which is preliminary data.</text>
</comment>
<organism evidence="1 2">
    <name type="scientific">Prevotella veroralis F0319</name>
    <dbReference type="NCBI Taxonomy" id="649761"/>
    <lineage>
        <taxon>Bacteria</taxon>
        <taxon>Pseudomonadati</taxon>
        <taxon>Bacteroidota</taxon>
        <taxon>Bacteroidia</taxon>
        <taxon>Bacteroidales</taxon>
        <taxon>Prevotellaceae</taxon>
        <taxon>Prevotella</taxon>
    </lineage>
</organism>
<dbReference type="Proteomes" id="UP000003327">
    <property type="component" value="Unassembled WGS sequence"/>
</dbReference>
<proteinExistence type="predicted"/>
<accession>C9MRS2</accession>